<keyword evidence="1" id="KW-1133">Transmembrane helix</keyword>
<evidence type="ECO:0000313" key="2">
    <source>
        <dbReference type="EMBL" id="TDQ62528.1"/>
    </source>
</evidence>
<reference evidence="2 3" key="1">
    <citation type="submission" date="2019-03" db="EMBL/GenBank/DDBJ databases">
        <title>Genomic Encyclopedia of Type Strains, Phase IV (KMG-IV): sequencing the most valuable type-strain genomes for metagenomic binning, comparative biology and taxonomic classification.</title>
        <authorList>
            <person name="Goeker M."/>
        </authorList>
    </citation>
    <scope>NUCLEOTIDE SEQUENCE [LARGE SCALE GENOMIC DNA]</scope>
    <source>
        <strain evidence="2 3">DSM 45775</strain>
    </source>
</reference>
<proteinExistence type="predicted"/>
<keyword evidence="1" id="KW-0472">Membrane</keyword>
<dbReference type="AlphaFoldDB" id="A0A4R6VGU3"/>
<organism evidence="2 3">
    <name type="scientific">Actinomycetospora succinea</name>
    <dbReference type="NCBI Taxonomy" id="663603"/>
    <lineage>
        <taxon>Bacteria</taxon>
        <taxon>Bacillati</taxon>
        <taxon>Actinomycetota</taxon>
        <taxon>Actinomycetes</taxon>
        <taxon>Pseudonocardiales</taxon>
        <taxon>Pseudonocardiaceae</taxon>
        <taxon>Actinomycetospora</taxon>
    </lineage>
</organism>
<sequence>MTTVPQPFEAPAPRSASTEVRTVLTTVTVLVVGGFLVIFALLMATPAATTSTPPAPATPFPVVPEYDTTGGLVWSLYLRSGGSLAP</sequence>
<dbReference type="EMBL" id="SNYO01000002">
    <property type="protein sequence ID" value="TDQ62528.1"/>
    <property type="molecule type" value="Genomic_DNA"/>
</dbReference>
<dbReference type="Proteomes" id="UP000295705">
    <property type="component" value="Unassembled WGS sequence"/>
</dbReference>
<gene>
    <name evidence="2" type="ORF">EV188_102182</name>
</gene>
<evidence type="ECO:0000256" key="1">
    <source>
        <dbReference type="SAM" id="Phobius"/>
    </source>
</evidence>
<evidence type="ECO:0000313" key="3">
    <source>
        <dbReference type="Proteomes" id="UP000295705"/>
    </source>
</evidence>
<dbReference type="RefSeq" id="WP_133825600.1">
    <property type="nucleotide sequence ID" value="NZ_SNYO01000002.1"/>
</dbReference>
<keyword evidence="1" id="KW-0812">Transmembrane</keyword>
<keyword evidence="3" id="KW-1185">Reference proteome</keyword>
<accession>A0A4R6VGU3</accession>
<comment type="caution">
    <text evidence="2">The sequence shown here is derived from an EMBL/GenBank/DDBJ whole genome shotgun (WGS) entry which is preliminary data.</text>
</comment>
<name>A0A4R6VGU3_9PSEU</name>
<protein>
    <submittedName>
        <fullName evidence="2">Uncharacterized protein</fullName>
    </submittedName>
</protein>
<feature type="transmembrane region" description="Helical" evidence="1">
    <location>
        <begin position="20"/>
        <end position="42"/>
    </location>
</feature>